<dbReference type="PANTHER" id="PTHR10622:SF10">
    <property type="entry name" value="HET DOMAIN-CONTAINING PROTEIN"/>
    <property type="match status" value="1"/>
</dbReference>
<dbReference type="PANTHER" id="PTHR10622">
    <property type="entry name" value="HET DOMAIN-CONTAINING PROTEIN"/>
    <property type="match status" value="1"/>
</dbReference>
<proteinExistence type="predicted"/>
<dbReference type="AlphaFoldDB" id="A0A6A6FE27"/>
<dbReference type="InterPro" id="IPR010730">
    <property type="entry name" value="HET"/>
</dbReference>
<dbReference type="Proteomes" id="UP000799539">
    <property type="component" value="Unassembled WGS sequence"/>
</dbReference>
<organism evidence="2 3">
    <name type="scientific">Cercospora zeae-maydis SCOH1-5</name>
    <dbReference type="NCBI Taxonomy" id="717836"/>
    <lineage>
        <taxon>Eukaryota</taxon>
        <taxon>Fungi</taxon>
        <taxon>Dikarya</taxon>
        <taxon>Ascomycota</taxon>
        <taxon>Pezizomycotina</taxon>
        <taxon>Dothideomycetes</taxon>
        <taxon>Dothideomycetidae</taxon>
        <taxon>Mycosphaerellales</taxon>
        <taxon>Mycosphaerellaceae</taxon>
        <taxon>Cercospora</taxon>
    </lineage>
</organism>
<sequence>MWLLDAKTRKLVHFMDDRSVFGTYAVLSHTWHDAEVTFQDVKQAGPGLQKKSGYQKIAKVCDQAVRDGIPFAWIDTCCINKESSAELSEAINSMFRWYTHAAVCYAHLADYQTLLRGSRWLTRGWTLQELIAPSKTVFYDTFWRELGDTTIPTLQVALSDLTGIDTSLLHDRSALHALPVAKRLSWAAKRSTTREEDQAYSLLGILGQNMPLLYGEGSRALQRLQEVVLVSTTDQSMLHW</sequence>
<keyword evidence="3" id="KW-1185">Reference proteome</keyword>
<feature type="domain" description="Heterokaryon incompatibility" evidence="1">
    <location>
        <begin position="24"/>
        <end position="110"/>
    </location>
</feature>
<evidence type="ECO:0000313" key="2">
    <source>
        <dbReference type="EMBL" id="KAF2211652.1"/>
    </source>
</evidence>
<reference evidence="2" key="1">
    <citation type="journal article" date="2020" name="Stud. Mycol.">
        <title>101 Dothideomycetes genomes: a test case for predicting lifestyles and emergence of pathogens.</title>
        <authorList>
            <person name="Haridas S."/>
            <person name="Albert R."/>
            <person name="Binder M."/>
            <person name="Bloem J."/>
            <person name="Labutti K."/>
            <person name="Salamov A."/>
            <person name="Andreopoulos B."/>
            <person name="Baker S."/>
            <person name="Barry K."/>
            <person name="Bills G."/>
            <person name="Bluhm B."/>
            <person name="Cannon C."/>
            <person name="Castanera R."/>
            <person name="Culley D."/>
            <person name="Daum C."/>
            <person name="Ezra D."/>
            <person name="Gonzalez J."/>
            <person name="Henrissat B."/>
            <person name="Kuo A."/>
            <person name="Liang C."/>
            <person name="Lipzen A."/>
            <person name="Lutzoni F."/>
            <person name="Magnuson J."/>
            <person name="Mondo S."/>
            <person name="Nolan M."/>
            <person name="Ohm R."/>
            <person name="Pangilinan J."/>
            <person name="Park H.-J."/>
            <person name="Ramirez L."/>
            <person name="Alfaro M."/>
            <person name="Sun H."/>
            <person name="Tritt A."/>
            <person name="Yoshinaga Y."/>
            <person name="Zwiers L.-H."/>
            <person name="Turgeon B."/>
            <person name="Goodwin S."/>
            <person name="Spatafora J."/>
            <person name="Crous P."/>
            <person name="Grigoriev I."/>
        </authorList>
    </citation>
    <scope>NUCLEOTIDE SEQUENCE</scope>
    <source>
        <strain evidence="2">SCOH1-5</strain>
    </source>
</reference>
<dbReference type="EMBL" id="ML992675">
    <property type="protein sequence ID" value="KAF2211652.1"/>
    <property type="molecule type" value="Genomic_DNA"/>
</dbReference>
<evidence type="ECO:0000313" key="3">
    <source>
        <dbReference type="Proteomes" id="UP000799539"/>
    </source>
</evidence>
<accession>A0A6A6FE27</accession>
<gene>
    <name evidence="2" type="ORF">CERZMDRAFT_26953</name>
</gene>
<name>A0A6A6FE27_9PEZI</name>
<dbReference type="OrthoDB" id="20872at2759"/>
<evidence type="ECO:0000259" key="1">
    <source>
        <dbReference type="Pfam" id="PF06985"/>
    </source>
</evidence>
<protein>
    <recommendedName>
        <fullName evidence="1">Heterokaryon incompatibility domain-containing protein</fullName>
    </recommendedName>
</protein>
<dbReference type="Pfam" id="PF06985">
    <property type="entry name" value="HET"/>
    <property type="match status" value="1"/>
</dbReference>
<feature type="non-terminal residue" evidence="2">
    <location>
        <position position="240"/>
    </location>
</feature>